<keyword evidence="2" id="KW-1185">Reference proteome</keyword>
<name>A0A845QAF9_9HYPH</name>
<dbReference type="Pfam" id="PF11011">
    <property type="entry name" value="DUF2849"/>
    <property type="match status" value="1"/>
</dbReference>
<gene>
    <name evidence="1" type="ORF">GTQ45_06400</name>
</gene>
<organism evidence="1 2">
    <name type="scientific">Pyruvatibacter mobilis</name>
    <dbReference type="NCBI Taxonomy" id="1712261"/>
    <lineage>
        <taxon>Bacteria</taxon>
        <taxon>Pseudomonadati</taxon>
        <taxon>Pseudomonadota</taxon>
        <taxon>Alphaproteobacteria</taxon>
        <taxon>Hyphomicrobiales</taxon>
        <taxon>Parvibaculaceae</taxon>
        <taxon>Pyruvatibacter</taxon>
    </lineage>
</organism>
<dbReference type="AlphaFoldDB" id="A0A845QAF9"/>
<dbReference type="GeneID" id="300655176"/>
<evidence type="ECO:0000313" key="1">
    <source>
        <dbReference type="EMBL" id="NBG95359.1"/>
    </source>
</evidence>
<dbReference type="Proteomes" id="UP000470384">
    <property type="component" value="Unassembled WGS sequence"/>
</dbReference>
<dbReference type="EMBL" id="WXYQ01000005">
    <property type="protein sequence ID" value="NBG95359.1"/>
    <property type="molecule type" value="Genomic_DNA"/>
</dbReference>
<protein>
    <submittedName>
        <fullName evidence="1">DUF2849 domain-containing protein</fullName>
    </submittedName>
</protein>
<dbReference type="InterPro" id="IPR021270">
    <property type="entry name" value="DUF2849"/>
</dbReference>
<sequence length="105" mass="11284">MAQHINKKARFHSVTANRLLDGEPVYLTAANVWSDVITDAAIADGKEEGAKLLEQAQAGVVDQIVVNPYLFDVDGEDGEAKPLSVREQIRAAGPTVRLDLGKQAS</sequence>
<dbReference type="RefSeq" id="WP_160587360.1">
    <property type="nucleotide sequence ID" value="NZ_BMHN01000001.1"/>
</dbReference>
<comment type="caution">
    <text evidence="1">The sequence shown here is derived from an EMBL/GenBank/DDBJ whole genome shotgun (WGS) entry which is preliminary data.</text>
</comment>
<proteinExistence type="predicted"/>
<evidence type="ECO:0000313" key="2">
    <source>
        <dbReference type="Proteomes" id="UP000470384"/>
    </source>
</evidence>
<reference evidence="1 2" key="1">
    <citation type="journal article" date="2016" name="Int. J. Syst. Evol. Microbiol.">
        <title>Pyruvatibacter mobilis gen. nov., sp. nov., a marine bacterium from the culture broth of Picochlorum sp. 122.</title>
        <authorList>
            <person name="Wang G."/>
            <person name="Tang M."/>
            <person name="Wu H."/>
            <person name="Dai S."/>
            <person name="Li T."/>
            <person name="Chen C."/>
            <person name="He H."/>
            <person name="Fan J."/>
            <person name="Xiang W."/>
            <person name="Li X."/>
        </authorList>
    </citation>
    <scope>NUCLEOTIDE SEQUENCE [LARGE SCALE GENOMIC DNA]</scope>
    <source>
        <strain evidence="1 2">GYP-11</strain>
    </source>
</reference>
<dbReference type="OrthoDB" id="9815695at2"/>
<accession>A0A845QAF9</accession>